<keyword evidence="1" id="KW-0175">Coiled coil</keyword>
<comment type="caution">
    <text evidence="3">The sequence shown here is derived from an EMBL/GenBank/DDBJ whole genome shotgun (WGS) entry which is preliminary data.</text>
</comment>
<dbReference type="InterPro" id="IPR025252">
    <property type="entry name" value="DUF4200"/>
</dbReference>
<accession>A0ABD2MYU9</accession>
<dbReference type="InterPro" id="IPR051147">
    <property type="entry name" value="CFAP_domain-containing"/>
</dbReference>
<organism evidence="3 4">
    <name type="scientific">Cryptolaemus montrouzieri</name>
    <dbReference type="NCBI Taxonomy" id="559131"/>
    <lineage>
        <taxon>Eukaryota</taxon>
        <taxon>Metazoa</taxon>
        <taxon>Ecdysozoa</taxon>
        <taxon>Arthropoda</taxon>
        <taxon>Hexapoda</taxon>
        <taxon>Insecta</taxon>
        <taxon>Pterygota</taxon>
        <taxon>Neoptera</taxon>
        <taxon>Endopterygota</taxon>
        <taxon>Coleoptera</taxon>
        <taxon>Polyphaga</taxon>
        <taxon>Cucujiformia</taxon>
        <taxon>Coccinelloidea</taxon>
        <taxon>Coccinellidae</taxon>
        <taxon>Scymninae</taxon>
        <taxon>Scymnini</taxon>
        <taxon>Cryptolaemus</taxon>
    </lineage>
</organism>
<dbReference type="Proteomes" id="UP001516400">
    <property type="component" value="Unassembled WGS sequence"/>
</dbReference>
<keyword evidence="4" id="KW-1185">Reference proteome</keyword>
<sequence length="353" mass="42704">MNRYPSSPLRKSHFIELDAAERFLMKNEKRRATNQALSRDAFSRYGDFEDILTFFPKTKRKVEDLKIFEKEACKFDVLLNHEIVTCRSQYRKHEVAVKKQDLLNKLHEYREMLNAQWNEISSKEKGLSDYFKYFDEFLVYNHEKRQRLLAAVKENVSVRIKREIDIEQMKEEVASMRQTMEILYREIEKVEKYQHFLYSVVLEDPQRRFRNVNDILTSFQYLLERKDIIEKTINEKSAYVSKSVWRIMDLMKHEDDTVTSLTMKISTLHRTYDESKIKALEKHDFLMCVVEKLREKYQEFLICKPTIYSVYSLMNKRSIERHARKHTFAEQLKYMSGVIDQLDRIYKKSSRLM</sequence>
<evidence type="ECO:0000256" key="1">
    <source>
        <dbReference type="ARBA" id="ARBA00023054"/>
    </source>
</evidence>
<dbReference type="AlphaFoldDB" id="A0ABD2MYU9"/>
<evidence type="ECO:0000259" key="2">
    <source>
        <dbReference type="Pfam" id="PF13863"/>
    </source>
</evidence>
<dbReference type="GO" id="GO:0005856">
    <property type="term" value="C:cytoskeleton"/>
    <property type="evidence" value="ECO:0007669"/>
    <property type="project" value="UniProtKB-ARBA"/>
</dbReference>
<gene>
    <name evidence="3" type="ORF">HHI36_022049</name>
</gene>
<evidence type="ECO:0000313" key="4">
    <source>
        <dbReference type="Proteomes" id="UP001516400"/>
    </source>
</evidence>
<reference evidence="3 4" key="1">
    <citation type="journal article" date="2021" name="BMC Biol.">
        <title>Horizontally acquired antibacterial genes associated with adaptive radiation of ladybird beetles.</title>
        <authorList>
            <person name="Li H.S."/>
            <person name="Tang X.F."/>
            <person name="Huang Y.H."/>
            <person name="Xu Z.Y."/>
            <person name="Chen M.L."/>
            <person name="Du X.Y."/>
            <person name="Qiu B.Y."/>
            <person name="Chen P.T."/>
            <person name="Zhang W."/>
            <person name="Slipinski A."/>
            <person name="Escalona H.E."/>
            <person name="Waterhouse R.M."/>
            <person name="Zwick A."/>
            <person name="Pang H."/>
        </authorList>
    </citation>
    <scope>NUCLEOTIDE SEQUENCE [LARGE SCALE GENOMIC DNA]</scope>
    <source>
        <strain evidence="3">SYSU2018</strain>
    </source>
</reference>
<dbReference type="PANTHER" id="PTHR21683:SF2">
    <property type="entry name" value="COILED-COIL DOMAIN-CONTAINING PROTEIN 42 LIKE-2-LIKE"/>
    <property type="match status" value="1"/>
</dbReference>
<name>A0ABD2MYU9_9CUCU</name>
<proteinExistence type="predicted"/>
<dbReference type="EMBL" id="JABFTP020000042">
    <property type="protein sequence ID" value="KAL3271574.1"/>
    <property type="molecule type" value="Genomic_DNA"/>
</dbReference>
<evidence type="ECO:0000313" key="3">
    <source>
        <dbReference type="EMBL" id="KAL3271574.1"/>
    </source>
</evidence>
<feature type="domain" description="DUF4200" evidence="2">
    <location>
        <begin position="104"/>
        <end position="201"/>
    </location>
</feature>
<dbReference type="Pfam" id="PF13863">
    <property type="entry name" value="DUF4200"/>
    <property type="match status" value="1"/>
</dbReference>
<dbReference type="PANTHER" id="PTHR21683">
    <property type="entry name" value="COILED-COIL DOMAIN-CONTAINING PROTEIN 42 LIKE-2-LIKE-RELATED"/>
    <property type="match status" value="1"/>
</dbReference>
<protein>
    <recommendedName>
        <fullName evidence="2">DUF4200 domain-containing protein</fullName>
    </recommendedName>
</protein>